<evidence type="ECO:0000313" key="2">
    <source>
        <dbReference type="Proteomes" id="UP000188729"/>
    </source>
</evidence>
<protein>
    <submittedName>
        <fullName evidence="1">Uncharacterized protein</fullName>
    </submittedName>
</protein>
<dbReference type="Proteomes" id="UP000188729">
    <property type="component" value="Unassembled WGS sequence"/>
</dbReference>
<gene>
    <name evidence="1" type="ORF">SPHI_10730</name>
</gene>
<dbReference type="AlphaFoldDB" id="A0A1V2EX58"/>
<proteinExistence type="predicted"/>
<keyword evidence="2" id="KW-1185">Reference proteome</keyword>
<reference evidence="1 2" key="1">
    <citation type="submission" date="2016-11" db="EMBL/GenBank/DDBJ databases">
        <title>Genome sequence of Sphingomonas jeddahensis G39.</title>
        <authorList>
            <person name="Poehlein A."/>
            <person name="Wuebbeler J.H."/>
            <person name="Steinbuechel A."/>
            <person name="Daniel R."/>
        </authorList>
    </citation>
    <scope>NUCLEOTIDE SEQUENCE [LARGE SCALE GENOMIC DNA]</scope>
    <source>
        <strain evidence="1 2">G39</strain>
    </source>
</reference>
<name>A0A1V2EX58_9SPHN</name>
<accession>A0A1V2EX58</accession>
<comment type="caution">
    <text evidence="1">The sequence shown here is derived from an EMBL/GenBank/DDBJ whole genome shotgun (WGS) entry which is preliminary data.</text>
</comment>
<organism evidence="1 2">
    <name type="scientific">Sphingomonas jeddahensis</name>
    <dbReference type="NCBI Taxonomy" id="1915074"/>
    <lineage>
        <taxon>Bacteria</taxon>
        <taxon>Pseudomonadati</taxon>
        <taxon>Pseudomonadota</taxon>
        <taxon>Alphaproteobacteria</taxon>
        <taxon>Sphingomonadales</taxon>
        <taxon>Sphingomonadaceae</taxon>
        <taxon>Sphingomonas</taxon>
    </lineage>
</organism>
<sequence>MSPHGSLTHSVIPDHVVGEVKRGKLTLANLT</sequence>
<evidence type="ECO:0000313" key="1">
    <source>
        <dbReference type="EMBL" id="ONF96878.1"/>
    </source>
</evidence>
<dbReference type="EMBL" id="MPSB01000003">
    <property type="protein sequence ID" value="ONF96878.1"/>
    <property type="molecule type" value="Genomic_DNA"/>
</dbReference>